<dbReference type="Gene3D" id="3.30.420.10">
    <property type="entry name" value="Ribonuclease H-like superfamily/Ribonuclease H"/>
    <property type="match status" value="2"/>
</dbReference>
<evidence type="ECO:0000259" key="16">
    <source>
        <dbReference type="PROSITE" id="PS50879"/>
    </source>
</evidence>
<dbReference type="Pfam" id="PF02022">
    <property type="entry name" value="Integrase_Zn"/>
    <property type="match status" value="1"/>
</dbReference>
<dbReference type="Proteomes" id="UP000269221">
    <property type="component" value="Unassembled WGS sequence"/>
</dbReference>
<dbReference type="InterPro" id="IPR043128">
    <property type="entry name" value="Rev_trsase/Diguanyl_cyclase"/>
</dbReference>
<reference evidence="19 20" key="1">
    <citation type="submission" date="2018-07" db="EMBL/GenBank/DDBJ databases">
        <title>A high quality draft genome assembly of the barn swallow (H. rustica rustica).</title>
        <authorList>
            <person name="Formenti G."/>
            <person name="Chiara M."/>
            <person name="Poveda L."/>
            <person name="Francoijs K.-J."/>
            <person name="Bonisoli-Alquati A."/>
            <person name="Canova L."/>
            <person name="Gianfranceschi L."/>
            <person name="Horner D.S."/>
            <person name="Saino N."/>
        </authorList>
    </citation>
    <scope>NUCLEOTIDE SEQUENCE [LARGE SCALE GENOMIC DNA]</scope>
    <source>
        <strain evidence="19">Chelidonia</strain>
        <tissue evidence="19">Blood</tissue>
    </source>
</reference>
<dbReference type="Gene3D" id="1.10.10.200">
    <property type="match status" value="1"/>
</dbReference>
<dbReference type="InterPro" id="IPR003308">
    <property type="entry name" value="Integrase_Zn-bd_dom_N"/>
</dbReference>
<dbReference type="PROSITE" id="PS50994">
    <property type="entry name" value="INTEGRASE"/>
    <property type="match status" value="1"/>
</dbReference>
<evidence type="ECO:0000259" key="18">
    <source>
        <dbReference type="PROSITE" id="PS51027"/>
    </source>
</evidence>
<dbReference type="OrthoDB" id="9386368at2759"/>
<keyword evidence="11" id="KW-0862">Zinc</keyword>
<dbReference type="InterPro" id="IPR000477">
    <property type="entry name" value="RT_dom"/>
</dbReference>
<dbReference type="Pfam" id="PF00078">
    <property type="entry name" value="RVT_1"/>
    <property type="match status" value="1"/>
</dbReference>
<dbReference type="PROSITE" id="PS50878">
    <property type="entry name" value="RT_POL"/>
    <property type="match status" value="1"/>
</dbReference>
<comment type="similarity">
    <text evidence="1">Belongs to the beta type-B retroviral polymerase family. HERV class-II K(HML-2) pol subfamily.</text>
</comment>
<evidence type="ECO:0000256" key="11">
    <source>
        <dbReference type="PROSITE-ProRule" id="PRU00450"/>
    </source>
</evidence>
<dbReference type="InterPro" id="IPR036862">
    <property type="entry name" value="Integrase_C_dom_sf_retrovir"/>
</dbReference>
<evidence type="ECO:0000256" key="7">
    <source>
        <dbReference type="ARBA" id="ARBA00022801"/>
    </source>
</evidence>
<keyword evidence="20" id="KW-1185">Reference proteome</keyword>
<dbReference type="PANTHER" id="PTHR41694">
    <property type="entry name" value="ENDOGENOUS RETROVIRUS GROUP K MEMBER POL PROTEIN"/>
    <property type="match status" value="1"/>
</dbReference>
<evidence type="ECO:0000256" key="5">
    <source>
        <dbReference type="ARBA" id="ARBA00022723"/>
    </source>
</evidence>
<evidence type="ECO:0000256" key="6">
    <source>
        <dbReference type="ARBA" id="ARBA00022759"/>
    </source>
</evidence>
<dbReference type="InterPro" id="IPR017856">
    <property type="entry name" value="Integrase-like_N"/>
</dbReference>
<evidence type="ECO:0000259" key="14">
    <source>
        <dbReference type="PROSITE" id="PS50876"/>
    </source>
</evidence>
<dbReference type="PROSITE" id="PS51027">
    <property type="entry name" value="INTEGRASE_DBD"/>
    <property type="match status" value="1"/>
</dbReference>
<dbReference type="Pfam" id="PF00075">
    <property type="entry name" value="RNase_H"/>
    <property type="match status" value="1"/>
</dbReference>
<evidence type="ECO:0000256" key="2">
    <source>
        <dbReference type="ARBA" id="ARBA00022679"/>
    </source>
</evidence>
<evidence type="ECO:0000256" key="3">
    <source>
        <dbReference type="ARBA" id="ARBA00022695"/>
    </source>
</evidence>
<dbReference type="Gene3D" id="3.30.70.270">
    <property type="match status" value="2"/>
</dbReference>
<dbReference type="EMBL" id="QRBI01000149">
    <property type="protein sequence ID" value="RMB99531.1"/>
    <property type="molecule type" value="Genomic_DNA"/>
</dbReference>
<evidence type="ECO:0000313" key="20">
    <source>
        <dbReference type="Proteomes" id="UP000269221"/>
    </source>
</evidence>
<dbReference type="InterPro" id="IPR002156">
    <property type="entry name" value="RNaseH_domain"/>
</dbReference>
<dbReference type="GO" id="GO:0003964">
    <property type="term" value="F:RNA-directed DNA polymerase activity"/>
    <property type="evidence" value="ECO:0007669"/>
    <property type="project" value="UniProtKB-KW"/>
</dbReference>
<feature type="domain" description="Integrase catalytic" evidence="17">
    <location>
        <begin position="559"/>
        <end position="732"/>
    </location>
</feature>
<dbReference type="InterPro" id="IPR036397">
    <property type="entry name" value="RNaseH_sf"/>
</dbReference>
<dbReference type="InterPro" id="IPR001037">
    <property type="entry name" value="Integrase_C_retrovir"/>
</dbReference>
<dbReference type="InterPro" id="IPR010661">
    <property type="entry name" value="RVT_thumb"/>
</dbReference>
<evidence type="ECO:0000256" key="8">
    <source>
        <dbReference type="ARBA" id="ARBA00022908"/>
    </source>
</evidence>
<name>A0A3M0JEW6_HIRRU</name>
<evidence type="ECO:0000256" key="4">
    <source>
        <dbReference type="ARBA" id="ARBA00022722"/>
    </source>
</evidence>
<evidence type="ECO:0000256" key="12">
    <source>
        <dbReference type="PROSITE-ProRule" id="PRU00506"/>
    </source>
</evidence>
<dbReference type="InterPro" id="IPR012337">
    <property type="entry name" value="RNaseH-like_sf"/>
</dbReference>
<comment type="caution">
    <text evidence="19">The sequence shown here is derived from an EMBL/GenBank/DDBJ whole genome shotgun (WGS) entry which is preliminary data.</text>
</comment>
<organism evidence="19 20">
    <name type="scientific">Hirundo rustica rustica</name>
    <dbReference type="NCBI Taxonomy" id="333673"/>
    <lineage>
        <taxon>Eukaryota</taxon>
        <taxon>Metazoa</taxon>
        <taxon>Chordata</taxon>
        <taxon>Craniata</taxon>
        <taxon>Vertebrata</taxon>
        <taxon>Euteleostomi</taxon>
        <taxon>Archelosauria</taxon>
        <taxon>Archosauria</taxon>
        <taxon>Dinosauria</taxon>
        <taxon>Saurischia</taxon>
        <taxon>Theropoda</taxon>
        <taxon>Coelurosauria</taxon>
        <taxon>Aves</taxon>
        <taxon>Neognathae</taxon>
        <taxon>Neoaves</taxon>
        <taxon>Telluraves</taxon>
        <taxon>Australaves</taxon>
        <taxon>Passeriformes</taxon>
        <taxon>Sylvioidea</taxon>
        <taxon>Hirundinidae</taxon>
        <taxon>Hirundo</taxon>
    </lineage>
</organism>
<dbReference type="PROSITE" id="PS50879">
    <property type="entry name" value="RNASE_H_1"/>
    <property type="match status" value="1"/>
</dbReference>
<sequence>MEPMGALQPGLPNPAMLPRDWPILIIDLKDCFFTIALHPDDTKRFAFTLPALSRGEPDKRFEWTVLPQGMRNSPTLCQLYVDAALQPLRRKMPTTIIYHYMDDIFLAQEEPFTKLQIEEVTKVLADSSLVIAPDKIQTSTPWKYLGWTITEQKIVPQKLSIQTSITTLHEAQKLLGDLQWLKPITGIPNVLLDELCPLLKGTDPCTPVHLTQTQKNALQKIMHCISTGFVTRIDPDLPLHFTIWNTEEHLLGAITQQKKKTGETAVLEWVSPLLQQRKTITSKIENLALLIKKGRMRILEISGLEPPDINLPIEKATLDWYLLNSTALAEALLLSGATVNTGPLMPKHLQWIGGWSWIQKPLREEKPIPNAITAFIDVGRRLRKAAVVWKQGEQWYQQTLEATPEDNLQTLELLAVIWAVTNLLEPLNVVSDSLYVVGVVSRIEDAAIKEVQNQRLYELFLQLKRALRNRTEPYAVIHVRSHKWNEGLGEGNAKADKLVSFAHQSALPRQLLAWESHTIFHQNAKGLSKEFQIPLEEARAIINACPVCSHHNNGVGLGARVNPRGLHGNEIWQMDVTHVPSFGRLKYVHVTIDTYSHYIWATAQTGEQAKHVEKHLNSCIAVMGIPQKVKTDNGPAYCSTRIACFMQFWNIVHTTGIPNSPTGQAVVERANGTLKQYLDKYTDIVSVQDRLLKCLFVLNHLCIFGDRGMPAVISHFAPETGSGPEVVVKYRDPKTGIWQGPAKVIYWGRGYLCVSTPTGTLWVPARWTQPAVLDEQSRTEEEVSPAETAIIDTERS</sequence>
<dbReference type="GO" id="GO:0003677">
    <property type="term" value="F:DNA binding"/>
    <property type="evidence" value="ECO:0007669"/>
    <property type="project" value="UniProtKB-KW"/>
</dbReference>
<feature type="DNA-binding region" description="Integrase-type" evidence="12">
    <location>
        <begin position="726"/>
        <end position="773"/>
    </location>
</feature>
<evidence type="ECO:0000256" key="10">
    <source>
        <dbReference type="ARBA" id="ARBA00023125"/>
    </source>
</evidence>
<dbReference type="SUPFAM" id="SSF46919">
    <property type="entry name" value="N-terminal Zn binding domain of HIV integrase"/>
    <property type="match status" value="1"/>
</dbReference>
<keyword evidence="11" id="KW-0863">Zinc-finger</keyword>
<accession>A0A3M0JEW6</accession>
<dbReference type="GO" id="GO:0015074">
    <property type="term" value="P:DNA integration"/>
    <property type="evidence" value="ECO:0007669"/>
    <property type="project" value="UniProtKB-KW"/>
</dbReference>
<dbReference type="SUPFAM" id="SSF50122">
    <property type="entry name" value="DNA-binding domain of retroviral integrase"/>
    <property type="match status" value="1"/>
</dbReference>
<evidence type="ECO:0000259" key="15">
    <source>
        <dbReference type="PROSITE" id="PS50878"/>
    </source>
</evidence>
<dbReference type="PANTHER" id="PTHR41694:SF3">
    <property type="entry name" value="RNA-DIRECTED DNA POLYMERASE-RELATED"/>
    <property type="match status" value="1"/>
</dbReference>
<proteinExistence type="inferred from homology"/>
<evidence type="ECO:0000313" key="19">
    <source>
        <dbReference type="EMBL" id="RMB99531.1"/>
    </source>
</evidence>
<feature type="domain" description="Integrase-type" evidence="14">
    <location>
        <begin position="508"/>
        <end position="549"/>
    </location>
</feature>
<dbReference type="InterPro" id="IPR043502">
    <property type="entry name" value="DNA/RNA_pol_sf"/>
</dbReference>
<dbReference type="Gene3D" id="3.10.10.10">
    <property type="entry name" value="HIV Type 1 Reverse Transcriptase, subunit A, domain 1"/>
    <property type="match status" value="1"/>
</dbReference>
<evidence type="ECO:0000256" key="1">
    <source>
        <dbReference type="ARBA" id="ARBA00010879"/>
    </source>
</evidence>
<dbReference type="GO" id="GO:0008270">
    <property type="term" value="F:zinc ion binding"/>
    <property type="evidence" value="ECO:0007669"/>
    <property type="project" value="UniProtKB-KW"/>
</dbReference>
<dbReference type="Pfam" id="PF06817">
    <property type="entry name" value="RVT_thumb"/>
    <property type="match status" value="1"/>
</dbReference>
<keyword evidence="9" id="KW-0695">RNA-directed DNA polymerase</keyword>
<evidence type="ECO:0000256" key="9">
    <source>
        <dbReference type="ARBA" id="ARBA00022918"/>
    </source>
</evidence>
<dbReference type="Pfam" id="PF00552">
    <property type="entry name" value="IN_DBD_C"/>
    <property type="match status" value="1"/>
</dbReference>
<feature type="domain" description="Reverse transcriptase" evidence="15">
    <location>
        <begin position="1"/>
        <end position="149"/>
    </location>
</feature>
<dbReference type="SUPFAM" id="SSF56672">
    <property type="entry name" value="DNA/RNA polymerases"/>
    <property type="match status" value="1"/>
</dbReference>
<keyword evidence="3" id="KW-0548">Nucleotidyltransferase</keyword>
<gene>
    <name evidence="19" type="ORF">DUI87_24268</name>
</gene>
<feature type="domain" description="RNase H type-1" evidence="16">
    <location>
        <begin position="368"/>
        <end position="504"/>
    </location>
</feature>
<dbReference type="SUPFAM" id="SSF53098">
    <property type="entry name" value="Ribonuclease H-like"/>
    <property type="match status" value="2"/>
</dbReference>
<keyword evidence="6" id="KW-0255">Endonuclease</keyword>
<protein>
    <submittedName>
        <fullName evidence="19">Uncharacterized protein</fullName>
    </submittedName>
</protein>
<dbReference type="GO" id="GO:0004523">
    <property type="term" value="F:RNA-DNA hybrid ribonuclease activity"/>
    <property type="evidence" value="ECO:0007669"/>
    <property type="project" value="InterPro"/>
</dbReference>
<dbReference type="AlphaFoldDB" id="A0A3M0JEW6"/>
<keyword evidence="4" id="KW-0540">Nuclease</keyword>
<evidence type="ECO:0000259" key="17">
    <source>
        <dbReference type="PROSITE" id="PS50994"/>
    </source>
</evidence>
<dbReference type="GO" id="GO:0035613">
    <property type="term" value="F:RNA stem-loop binding"/>
    <property type="evidence" value="ECO:0007669"/>
    <property type="project" value="TreeGrafter"/>
</dbReference>
<dbReference type="STRING" id="333673.A0A3M0JEW6"/>
<dbReference type="Gene3D" id="2.30.30.10">
    <property type="entry name" value="Integrase, C-terminal domain superfamily, retroviral"/>
    <property type="match status" value="1"/>
</dbReference>
<feature type="domain" description="Integrase-type" evidence="18">
    <location>
        <begin position="726"/>
        <end position="773"/>
    </location>
</feature>
<keyword evidence="8" id="KW-0229">DNA integration</keyword>
<dbReference type="Pfam" id="PF00665">
    <property type="entry name" value="rve"/>
    <property type="match status" value="1"/>
</dbReference>
<keyword evidence="7" id="KW-0378">Hydrolase</keyword>
<feature type="region of interest" description="Disordered" evidence="13">
    <location>
        <begin position="776"/>
        <end position="796"/>
    </location>
</feature>
<dbReference type="PROSITE" id="PS50876">
    <property type="entry name" value="ZF_INTEGRASE"/>
    <property type="match status" value="1"/>
</dbReference>
<dbReference type="InterPro" id="IPR001584">
    <property type="entry name" value="Integrase_cat-core"/>
</dbReference>
<keyword evidence="2" id="KW-0808">Transferase</keyword>
<evidence type="ECO:0000256" key="13">
    <source>
        <dbReference type="SAM" id="MobiDB-lite"/>
    </source>
</evidence>
<keyword evidence="5" id="KW-0479">Metal-binding</keyword>
<keyword evidence="10" id="KW-0238">DNA-binding</keyword>